<evidence type="ECO:0000256" key="1">
    <source>
        <dbReference type="SAM" id="MobiDB-lite"/>
    </source>
</evidence>
<gene>
    <name evidence="2" type="ORF">MKW98_007219</name>
</gene>
<accession>A0AAD4SP80</accession>
<dbReference type="AlphaFoldDB" id="A0AAD4SP80"/>
<organism evidence="2 3">
    <name type="scientific">Papaver atlanticum</name>
    <dbReference type="NCBI Taxonomy" id="357466"/>
    <lineage>
        <taxon>Eukaryota</taxon>
        <taxon>Viridiplantae</taxon>
        <taxon>Streptophyta</taxon>
        <taxon>Embryophyta</taxon>
        <taxon>Tracheophyta</taxon>
        <taxon>Spermatophyta</taxon>
        <taxon>Magnoliopsida</taxon>
        <taxon>Ranunculales</taxon>
        <taxon>Papaveraceae</taxon>
        <taxon>Papaveroideae</taxon>
        <taxon>Papaver</taxon>
    </lineage>
</organism>
<comment type="caution">
    <text evidence="2">The sequence shown here is derived from an EMBL/GenBank/DDBJ whole genome shotgun (WGS) entry which is preliminary data.</text>
</comment>
<proteinExistence type="predicted"/>
<reference evidence="2" key="1">
    <citation type="submission" date="2022-04" db="EMBL/GenBank/DDBJ databases">
        <title>A functionally conserved STORR gene fusion in Papaver species that diverged 16.8 million years ago.</title>
        <authorList>
            <person name="Catania T."/>
        </authorList>
    </citation>
    <scope>NUCLEOTIDE SEQUENCE</scope>
    <source>
        <strain evidence="2">S-188037</strain>
    </source>
</reference>
<dbReference type="EMBL" id="JAJJMB010009541">
    <property type="protein sequence ID" value="KAI3913203.1"/>
    <property type="molecule type" value="Genomic_DNA"/>
</dbReference>
<protein>
    <recommendedName>
        <fullName evidence="4">FBD domain-containing protein</fullName>
    </recommendedName>
</protein>
<evidence type="ECO:0008006" key="4">
    <source>
        <dbReference type="Google" id="ProtNLM"/>
    </source>
</evidence>
<name>A0AAD4SP80_9MAGN</name>
<sequence>MLVNAQIHPAAVNSESSSPEQGSNSLKLLGELFNVKHLRVHDRLFKALALTDDHLFLKLPMFHNLSDLVVIWSYPSSVDRALLRLLQISPKLESLVFHNGNDYQSNKDDSWKLNIVPEGPNIVSGLEHLKVLEFLEFFVCGKLTRLQISCQKRTLAGSVAAVGYL</sequence>
<dbReference type="Proteomes" id="UP001202328">
    <property type="component" value="Unassembled WGS sequence"/>
</dbReference>
<evidence type="ECO:0000313" key="2">
    <source>
        <dbReference type="EMBL" id="KAI3913203.1"/>
    </source>
</evidence>
<keyword evidence="3" id="KW-1185">Reference proteome</keyword>
<feature type="compositionally biased region" description="Low complexity" evidence="1">
    <location>
        <begin position="13"/>
        <end position="22"/>
    </location>
</feature>
<evidence type="ECO:0000313" key="3">
    <source>
        <dbReference type="Proteomes" id="UP001202328"/>
    </source>
</evidence>
<feature type="region of interest" description="Disordered" evidence="1">
    <location>
        <begin position="1"/>
        <end position="22"/>
    </location>
</feature>